<dbReference type="Pfam" id="PF01933">
    <property type="entry name" value="CofD"/>
    <property type="match status" value="1"/>
</dbReference>
<dbReference type="InterPro" id="IPR002882">
    <property type="entry name" value="CofD"/>
</dbReference>
<evidence type="ECO:0000256" key="1">
    <source>
        <dbReference type="ARBA" id="ARBA00022490"/>
    </source>
</evidence>
<keyword evidence="1 2" id="KW-0963">Cytoplasm</keyword>
<dbReference type="EMBL" id="BRZA01000004">
    <property type="protein sequence ID" value="GLC89832.1"/>
    <property type="molecule type" value="Genomic_DNA"/>
</dbReference>
<dbReference type="Proteomes" id="UP001065593">
    <property type="component" value="Unassembled WGS sequence"/>
</dbReference>
<protein>
    <recommendedName>
        <fullName evidence="2">Gluconeogenesis factor</fullName>
    </recommendedName>
</protein>
<proteinExistence type="inferred from homology"/>
<sequence length="326" mass="35673">MKKKQTKLVVIGGGTGLSTLVRGLKHHPFDITAIVTVADDGGSSGRLRDDYDIPPPGDVRNVIAALSDVEPLVEQMFQYRFSTSEDLGGHSLGNLMLTALTDITGDFNRAISEMGKVLKVHGRVIPAANKKINLHAEFEDGSIVEGESKIPMAKKRIHRVFLVPENVTALPEAIRAIQRADYILVGPGSLYTSIIPNLLVKEIGEAVLKAKGRKIYVCNLMTQKGETISYTAGDHVHAIHQHVGQPFIDAILVNDKTLPSPVKELYKEESAEPVTFDVAKLESMGLEVIQRDIATIRQDGAVRHNSANVAEWLVDYVNGYHARKSD</sequence>
<evidence type="ECO:0000313" key="3">
    <source>
        <dbReference type="EMBL" id="GLC89832.1"/>
    </source>
</evidence>
<evidence type="ECO:0000313" key="4">
    <source>
        <dbReference type="Proteomes" id="UP001065593"/>
    </source>
</evidence>
<dbReference type="PANTHER" id="PTHR30135">
    <property type="entry name" value="UNCHARACTERIZED PROTEIN YVCK-RELATED"/>
    <property type="match status" value="1"/>
</dbReference>
<evidence type="ECO:0000256" key="2">
    <source>
        <dbReference type="HAMAP-Rule" id="MF_00973"/>
    </source>
</evidence>
<keyword evidence="4" id="KW-1185">Reference proteome</keyword>
<organism evidence="3 4">
    <name type="scientific">Lysinibacillus piscis</name>
    <dbReference type="NCBI Taxonomy" id="2518931"/>
    <lineage>
        <taxon>Bacteria</taxon>
        <taxon>Bacillati</taxon>
        <taxon>Bacillota</taxon>
        <taxon>Bacilli</taxon>
        <taxon>Bacillales</taxon>
        <taxon>Bacillaceae</taxon>
        <taxon>Lysinibacillus</taxon>
    </lineage>
</organism>
<dbReference type="RefSeq" id="WP_264989710.1">
    <property type="nucleotide sequence ID" value="NZ_BRZA01000004.1"/>
</dbReference>
<dbReference type="PANTHER" id="PTHR30135:SF3">
    <property type="entry name" value="GLUCONEOGENESIS FACTOR-RELATED"/>
    <property type="match status" value="1"/>
</dbReference>
<comment type="similarity">
    <text evidence="2">Belongs to the gluconeogenesis factor family.</text>
</comment>
<dbReference type="Gene3D" id="3.40.50.10680">
    <property type="entry name" value="CofD-like domains"/>
    <property type="match status" value="1"/>
</dbReference>
<accession>A0ABQ5NN79</accession>
<comment type="function">
    <text evidence="2">Required for morphogenesis under gluconeogenic growth conditions.</text>
</comment>
<dbReference type="SUPFAM" id="SSF142338">
    <property type="entry name" value="CofD-like"/>
    <property type="match status" value="1"/>
</dbReference>
<dbReference type="InterPro" id="IPR038136">
    <property type="entry name" value="CofD-like_dom_sf"/>
</dbReference>
<reference evidence="3" key="1">
    <citation type="submission" date="2022-08" db="EMBL/GenBank/DDBJ databases">
        <title>Draft genome sequence of Lysinibacillus sp. strain KH24.</title>
        <authorList>
            <person name="Kanbe H."/>
            <person name="Itoh H."/>
        </authorList>
    </citation>
    <scope>NUCLEOTIDE SEQUENCE</scope>
    <source>
        <strain evidence="3">KH24</strain>
    </source>
</reference>
<dbReference type="InterPro" id="IPR010119">
    <property type="entry name" value="Gluconeogen_factor"/>
</dbReference>
<comment type="subcellular location">
    <subcellularLocation>
        <location evidence="2">Cytoplasm</location>
    </subcellularLocation>
</comment>
<name>A0ABQ5NN79_9BACI</name>
<dbReference type="CDD" id="cd07187">
    <property type="entry name" value="YvcK_like"/>
    <property type="match status" value="1"/>
</dbReference>
<dbReference type="NCBIfam" id="TIGR01826">
    <property type="entry name" value="CofD_related"/>
    <property type="match status" value="1"/>
</dbReference>
<comment type="caution">
    <text evidence="3">The sequence shown here is derived from an EMBL/GenBank/DDBJ whole genome shotgun (WGS) entry which is preliminary data.</text>
</comment>
<gene>
    <name evidence="3" type="primary">mgfK</name>
    <name evidence="3" type="ORF">LYSBPC_29590</name>
</gene>
<dbReference type="HAMAP" id="MF_00973">
    <property type="entry name" value="Gluconeogen_factor"/>
    <property type="match status" value="1"/>
</dbReference>